<sequence length="476" mass="54285">MNSEVEQPVEGLIVGVCVVGFHHTRGPEVEYWIGENGKDLSTRWANLPFQSLPDGSHSHEEDYSYFTLLYEPDEAEVEKGNRPTTYFGISCNRQIRTTELLYKSADVTRSTVQKSVVVVARKPIFGPIREKLAVVTRAYFLQGNFEDRTIIDNLYENLVQLFQYGIGEVDLYNGMTLRELVYRFKWKTLVLFKALILESKILFFGSNTELLCSSQFSLVSLIPGLIEHLEDSASPILDTYEYTLKKSNSLRSSDRTSLLAFMGLPLQVFGKGGMFNPYTPLQQLEALTREETKFYLIGSTNSLLLSQKHKFADIIVNVDENTVEILNPNLEGPLHLTSYDRKWVDSIFHAVNETWPDEAEDPGRFDSVSFDGSEDYIRWQFEEYLMALLASVKYDGFLTKYGGPPPPEALLPQIDGNPAVDFNLDFVEKWKSTNNYRIFQQFTDEELFDVVEPRHLSSGGISLEDVQRKVAQCVLT</sequence>
<accession>A0ACC3TTA9</accession>
<keyword evidence="2" id="KW-1185">Reference proteome</keyword>
<dbReference type="EMBL" id="MU970054">
    <property type="protein sequence ID" value="KAK9324102.1"/>
    <property type="molecule type" value="Genomic_DNA"/>
</dbReference>
<name>A0ACC3TTA9_9ASCO</name>
<dbReference type="Proteomes" id="UP001489719">
    <property type="component" value="Unassembled WGS sequence"/>
</dbReference>
<proteinExistence type="predicted"/>
<evidence type="ECO:0000313" key="1">
    <source>
        <dbReference type="EMBL" id="KAK9324102.1"/>
    </source>
</evidence>
<comment type="caution">
    <text evidence="1">The sequence shown here is derived from an EMBL/GenBank/DDBJ whole genome shotgun (WGS) entry which is preliminary data.</text>
</comment>
<reference evidence="2" key="1">
    <citation type="journal article" date="2024" name="Front. Bioeng. Biotechnol.">
        <title>Genome-scale model development and genomic sequencing of the oleaginous clade Lipomyces.</title>
        <authorList>
            <person name="Czajka J.J."/>
            <person name="Han Y."/>
            <person name="Kim J."/>
            <person name="Mondo S.J."/>
            <person name="Hofstad B.A."/>
            <person name="Robles A."/>
            <person name="Haridas S."/>
            <person name="Riley R."/>
            <person name="LaButti K."/>
            <person name="Pangilinan J."/>
            <person name="Andreopoulos W."/>
            <person name="Lipzen A."/>
            <person name="Yan J."/>
            <person name="Wang M."/>
            <person name="Ng V."/>
            <person name="Grigoriev I.V."/>
            <person name="Spatafora J.W."/>
            <person name="Magnuson J.K."/>
            <person name="Baker S.E."/>
            <person name="Pomraning K.R."/>
        </authorList>
    </citation>
    <scope>NUCLEOTIDE SEQUENCE [LARGE SCALE GENOMIC DNA]</scope>
    <source>
        <strain evidence="2">CBS 10300</strain>
    </source>
</reference>
<protein>
    <submittedName>
        <fullName evidence="1">Transport protein Avl9-domain-containing protein</fullName>
    </submittedName>
</protein>
<organism evidence="1 2">
    <name type="scientific">Lipomyces orientalis</name>
    <dbReference type="NCBI Taxonomy" id="1233043"/>
    <lineage>
        <taxon>Eukaryota</taxon>
        <taxon>Fungi</taxon>
        <taxon>Dikarya</taxon>
        <taxon>Ascomycota</taxon>
        <taxon>Saccharomycotina</taxon>
        <taxon>Lipomycetes</taxon>
        <taxon>Lipomycetales</taxon>
        <taxon>Lipomycetaceae</taxon>
        <taxon>Lipomyces</taxon>
    </lineage>
</organism>
<evidence type="ECO:0000313" key="2">
    <source>
        <dbReference type="Proteomes" id="UP001489719"/>
    </source>
</evidence>
<gene>
    <name evidence="1" type="ORF">V1517DRAFT_351732</name>
</gene>